<feature type="domain" description="CAP-associated" evidence="3">
    <location>
        <begin position="162"/>
        <end position="298"/>
    </location>
</feature>
<dbReference type="InterPro" id="IPR012854">
    <property type="entry name" value="Cu_amine_oxidase-like_N"/>
</dbReference>
<dbReference type="InterPro" id="IPR029410">
    <property type="entry name" value="CAP_assoc"/>
</dbReference>
<evidence type="ECO:0000313" key="5">
    <source>
        <dbReference type="Proteomes" id="UP000315711"/>
    </source>
</evidence>
<dbReference type="PANTHER" id="PTHR31157">
    <property type="entry name" value="SCP DOMAIN-CONTAINING PROTEIN"/>
    <property type="match status" value="1"/>
</dbReference>
<dbReference type="RefSeq" id="WP_144448665.1">
    <property type="nucleotide sequence ID" value="NZ_VLKZ01000001.1"/>
</dbReference>
<dbReference type="EMBL" id="VLKZ01000001">
    <property type="protein sequence ID" value="TWI59838.1"/>
    <property type="molecule type" value="Genomic_DNA"/>
</dbReference>
<protein>
    <submittedName>
        <fullName evidence="4">Uncharacterized protein YkwD</fullName>
    </submittedName>
</protein>
<dbReference type="PANTHER" id="PTHR31157:SF1">
    <property type="entry name" value="SCP DOMAIN-CONTAINING PROTEIN"/>
    <property type="match status" value="1"/>
</dbReference>
<feature type="domain" description="SCP" evidence="1">
    <location>
        <begin position="318"/>
        <end position="430"/>
    </location>
</feature>
<dbReference type="Pfam" id="PF07833">
    <property type="entry name" value="Cu_amine_oxidN1"/>
    <property type="match status" value="1"/>
</dbReference>
<dbReference type="InterPro" id="IPR036582">
    <property type="entry name" value="Mao_N_sf"/>
</dbReference>
<evidence type="ECO:0000259" key="1">
    <source>
        <dbReference type="Pfam" id="PF00188"/>
    </source>
</evidence>
<feature type="domain" description="Copper amine oxidase-like N-terminal" evidence="2">
    <location>
        <begin position="32"/>
        <end position="136"/>
    </location>
</feature>
<reference evidence="4 5" key="1">
    <citation type="journal article" date="2015" name="Stand. Genomic Sci.">
        <title>Genomic Encyclopedia of Bacterial and Archaeal Type Strains, Phase III: the genomes of soil and plant-associated and newly described type strains.</title>
        <authorList>
            <person name="Whitman W.B."/>
            <person name="Woyke T."/>
            <person name="Klenk H.P."/>
            <person name="Zhou Y."/>
            <person name="Lilburn T.G."/>
            <person name="Beck B.J."/>
            <person name="De Vos P."/>
            <person name="Vandamme P."/>
            <person name="Eisen J.A."/>
            <person name="Garrity G."/>
            <person name="Hugenholtz P."/>
            <person name="Kyrpides N.C."/>
        </authorList>
    </citation>
    <scope>NUCLEOTIDE SEQUENCE [LARGE SCALE GENOMIC DNA]</scope>
    <source>
        <strain evidence="4 5">CGMCC 1.10116</strain>
    </source>
</reference>
<dbReference type="SUPFAM" id="SSF55383">
    <property type="entry name" value="Copper amine oxidase, domain N"/>
    <property type="match status" value="1"/>
</dbReference>
<organism evidence="4 5">
    <name type="scientific">Halalkalibacter nanhaiisediminis</name>
    <dbReference type="NCBI Taxonomy" id="688079"/>
    <lineage>
        <taxon>Bacteria</taxon>
        <taxon>Bacillati</taxon>
        <taxon>Bacillota</taxon>
        <taxon>Bacilli</taxon>
        <taxon>Bacillales</taxon>
        <taxon>Bacillaceae</taxon>
        <taxon>Halalkalibacter</taxon>
    </lineage>
</organism>
<dbReference type="AlphaFoldDB" id="A0A562QSU3"/>
<dbReference type="Proteomes" id="UP000315711">
    <property type="component" value="Unassembled WGS sequence"/>
</dbReference>
<name>A0A562QSU3_9BACI</name>
<dbReference type="CDD" id="cd05379">
    <property type="entry name" value="CAP_bacterial"/>
    <property type="match status" value="1"/>
</dbReference>
<evidence type="ECO:0000259" key="3">
    <source>
        <dbReference type="Pfam" id="PF14504"/>
    </source>
</evidence>
<comment type="caution">
    <text evidence="4">The sequence shown here is derived from an EMBL/GenBank/DDBJ whole genome shotgun (WGS) entry which is preliminary data.</text>
</comment>
<evidence type="ECO:0000259" key="2">
    <source>
        <dbReference type="Pfam" id="PF07833"/>
    </source>
</evidence>
<accession>A0A562QSU3</accession>
<dbReference type="OrthoDB" id="9783944at2"/>
<dbReference type="Pfam" id="PF14504">
    <property type="entry name" value="CAP_assoc_N"/>
    <property type="match status" value="1"/>
</dbReference>
<dbReference type="Gene3D" id="3.40.33.10">
    <property type="entry name" value="CAP"/>
    <property type="match status" value="1"/>
</dbReference>
<keyword evidence="5" id="KW-1185">Reference proteome</keyword>
<dbReference type="InterPro" id="IPR014044">
    <property type="entry name" value="CAP_dom"/>
</dbReference>
<dbReference type="SUPFAM" id="SSF55797">
    <property type="entry name" value="PR-1-like"/>
    <property type="match status" value="1"/>
</dbReference>
<dbReference type="Gene3D" id="3.30.457.10">
    <property type="entry name" value="Copper amine oxidase-like, N-terminal domain"/>
    <property type="match status" value="1"/>
</dbReference>
<evidence type="ECO:0000313" key="4">
    <source>
        <dbReference type="EMBL" id="TWI59838.1"/>
    </source>
</evidence>
<gene>
    <name evidence="4" type="ORF">IQ10_00260</name>
</gene>
<proteinExistence type="predicted"/>
<dbReference type="InterPro" id="IPR035940">
    <property type="entry name" value="CAP_sf"/>
</dbReference>
<dbReference type="Pfam" id="PF00188">
    <property type="entry name" value="CAP"/>
    <property type="match status" value="1"/>
</dbReference>
<sequence length="435" mass="48973">MTRYIAMVLLMFIVISVGGKADASNENVRVYVDQQLLQMKKDVQVKQGTTYIPMRPVFQALGAGVKWDSASKSVSVVKDGHKVEIPVGRHHAYIDGKLFTLSTPSFIESQTTYVPLRFVSEALGAAVNWDPEAKLIRVVADAPESTLENTMSQSPSIASLWIGDSVDQVITRLGEPMATVGSAYSFEWLIYQVGDGHIHIGIEDKKVVAFYTNSHSLVRHLPFHASLTREDILAQASMPPVHTIAKKEQVFRYNGNREWNIFEGNGFYFTLFYDILRNNHVTAIQIIAKDVEMAQLSYFGKATEELRASYEEHMFHLIQATRLKEGKGALVWDDKIAITARKHSDDMAVNEYFSHTNLEGLSPFDRFDRDGIVFQSAGENLAMGQFHPIFAHQALMNSDGHRRNILAPTFERAGAGVAFRGDKPYYTINFYKPWK</sequence>